<dbReference type="InterPro" id="IPR013149">
    <property type="entry name" value="ADH-like_C"/>
</dbReference>
<feature type="domain" description="Enoyl reductase (ER)" evidence="1">
    <location>
        <begin position="13"/>
        <end position="324"/>
    </location>
</feature>
<dbReference type="InterPro" id="IPR051397">
    <property type="entry name" value="Zn-ADH-like_protein"/>
</dbReference>
<dbReference type="Gene3D" id="3.40.50.720">
    <property type="entry name" value="NAD(P)-binding Rossmann-like Domain"/>
    <property type="match status" value="1"/>
</dbReference>
<dbReference type="RefSeq" id="WP_350243931.1">
    <property type="nucleotide sequence ID" value="NZ_CP158299.1"/>
</dbReference>
<organism evidence="2">
    <name type="scientific">Deinococcus sonorensis KR-87</name>
    <dbReference type="NCBI Taxonomy" id="694439"/>
    <lineage>
        <taxon>Bacteria</taxon>
        <taxon>Thermotogati</taxon>
        <taxon>Deinococcota</taxon>
        <taxon>Deinococci</taxon>
        <taxon>Deinococcales</taxon>
        <taxon>Deinococcaceae</taxon>
        <taxon>Deinococcus</taxon>
    </lineage>
</organism>
<dbReference type="AlphaFoldDB" id="A0AAU7UAY0"/>
<evidence type="ECO:0000259" key="1">
    <source>
        <dbReference type="SMART" id="SM00829"/>
    </source>
</evidence>
<dbReference type="SUPFAM" id="SSF51735">
    <property type="entry name" value="NAD(P)-binding Rossmann-fold domains"/>
    <property type="match status" value="1"/>
</dbReference>
<dbReference type="PANTHER" id="PTHR43677">
    <property type="entry name" value="SHORT-CHAIN DEHYDROGENASE/REDUCTASE"/>
    <property type="match status" value="1"/>
</dbReference>
<dbReference type="GO" id="GO:0016491">
    <property type="term" value="F:oxidoreductase activity"/>
    <property type="evidence" value="ECO:0007669"/>
    <property type="project" value="UniProtKB-KW"/>
</dbReference>
<reference evidence="2" key="1">
    <citation type="submission" date="2024-06" db="EMBL/GenBank/DDBJ databases">
        <title>Draft Genome Sequence of Deinococcus sonorensis Type Strain KR-87, a Biofilm Producing Representative of the Genus Deinococcus.</title>
        <authorList>
            <person name="Boren L.S."/>
            <person name="Grosso R.A."/>
            <person name="Hugenberg-Cox A.N."/>
            <person name="Hill J.T.E."/>
            <person name="Albert C.M."/>
            <person name="Tuohy J.M."/>
        </authorList>
    </citation>
    <scope>NUCLEOTIDE SEQUENCE</scope>
    <source>
        <strain evidence="2">KR-87</strain>
    </source>
</reference>
<dbReference type="InterPro" id="IPR036291">
    <property type="entry name" value="NAD(P)-bd_dom_sf"/>
</dbReference>
<dbReference type="SMART" id="SM00829">
    <property type="entry name" value="PKS_ER"/>
    <property type="match status" value="1"/>
</dbReference>
<dbReference type="CDD" id="cd08241">
    <property type="entry name" value="QOR1"/>
    <property type="match status" value="1"/>
</dbReference>
<dbReference type="InterPro" id="IPR013154">
    <property type="entry name" value="ADH-like_N"/>
</dbReference>
<dbReference type="InterPro" id="IPR020843">
    <property type="entry name" value="ER"/>
</dbReference>
<dbReference type="SUPFAM" id="SSF50129">
    <property type="entry name" value="GroES-like"/>
    <property type="match status" value="1"/>
</dbReference>
<dbReference type="Gene3D" id="3.90.180.10">
    <property type="entry name" value="Medium-chain alcohol dehydrogenases, catalytic domain"/>
    <property type="match status" value="1"/>
</dbReference>
<evidence type="ECO:0000313" key="2">
    <source>
        <dbReference type="EMBL" id="XBV85887.1"/>
    </source>
</evidence>
<dbReference type="Pfam" id="PF08240">
    <property type="entry name" value="ADH_N"/>
    <property type="match status" value="1"/>
</dbReference>
<dbReference type="EMBL" id="CP158299">
    <property type="protein sequence ID" value="XBV85887.1"/>
    <property type="molecule type" value="Genomic_DNA"/>
</dbReference>
<protein>
    <submittedName>
        <fullName evidence="2">NADPH:quinone oxidoreductase family protein</fullName>
        <ecNumber evidence="2">1.-.-.-</ecNumber>
    </submittedName>
</protein>
<name>A0AAU7UAY0_9DEIO</name>
<dbReference type="PANTHER" id="PTHR43677:SF4">
    <property type="entry name" value="QUINONE OXIDOREDUCTASE-LIKE PROTEIN 2"/>
    <property type="match status" value="1"/>
</dbReference>
<dbReference type="InterPro" id="IPR011032">
    <property type="entry name" value="GroES-like_sf"/>
</dbReference>
<gene>
    <name evidence="2" type="ORF">ABOD76_06160</name>
</gene>
<dbReference type="KEGG" id="dsc:ABOD76_06160"/>
<accession>A0AAU7UAY0</accession>
<proteinExistence type="predicted"/>
<keyword evidence="2" id="KW-0560">Oxidoreductase</keyword>
<dbReference type="Pfam" id="PF00107">
    <property type="entry name" value="ADH_zinc_N"/>
    <property type="match status" value="1"/>
</dbReference>
<sequence>MTTMKAIWVEQVGEPDVMQLRDVPVPEAGEGQVRLKVEAVGINFADVLAVKGQYLTRTQTPLTPGMEFAGTVDQLGPGVKGLQVGQRVAALAGRGGLAEYAVVPAQTVVPVPDGLSAPEAAAFPVSYYTAYITLVTLGHARPGETVLVQGAAGALGTALIQLARAMELNVVALASSEEKLSLARELGAQTTLVSERPDIVEAVREVTGGQGVNLLVEITGGEMFGRSLQMMANRGRVMVVGSASGERATVDAVTLMKKNLSVTGVWLSSMLGEPGVVREAMAVFGPLVQSGRLRPQVGPSYPLAQSAQAFRDILARKTTGKVIIEPQA</sequence>
<dbReference type="EC" id="1.-.-.-" evidence="2"/>